<dbReference type="RefSeq" id="XP_020636941.2">
    <property type="nucleotide sequence ID" value="XM_020781282.2"/>
</dbReference>
<dbReference type="Pfam" id="PF16218">
    <property type="entry name" value="Peptidase_C101"/>
    <property type="match status" value="1"/>
</dbReference>
<reference evidence="5 6" key="1">
    <citation type="submission" date="2025-05" db="UniProtKB">
        <authorList>
            <consortium name="RefSeq"/>
        </authorList>
    </citation>
    <scope>IDENTIFICATION</scope>
</reference>
<dbReference type="CTD" id="54491"/>
<name>A0A6J0SKP6_9SAUR</name>
<accession>A0A6J0SKP6</accession>
<evidence type="ECO:0000313" key="4">
    <source>
        <dbReference type="Proteomes" id="UP001652642"/>
    </source>
</evidence>
<organism evidence="4 5">
    <name type="scientific">Pogona vitticeps</name>
    <name type="common">central bearded dragon</name>
    <dbReference type="NCBI Taxonomy" id="103695"/>
    <lineage>
        <taxon>Eukaryota</taxon>
        <taxon>Metazoa</taxon>
        <taxon>Chordata</taxon>
        <taxon>Craniata</taxon>
        <taxon>Vertebrata</taxon>
        <taxon>Euteleostomi</taxon>
        <taxon>Lepidosauria</taxon>
        <taxon>Squamata</taxon>
        <taxon>Bifurcata</taxon>
        <taxon>Unidentata</taxon>
        <taxon>Episquamata</taxon>
        <taxon>Toxicofera</taxon>
        <taxon>Iguania</taxon>
        <taxon>Acrodonta</taxon>
        <taxon>Agamidae</taxon>
        <taxon>Amphibolurinae</taxon>
        <taxon>Pogona</taxon>
    </lineage>
</organism>
<comment type="similarity">
    <text evidence="2">Belongs to the peptidase C65 family. Otulin subfamily.</text>
</comment>
<dbReference type="AlphaFoldDB" id="A0A6J0SKP6"/>
<evidence type="ECO:0000313" key="5">
    <source>
        <dbReference type="RefSeq" id="XP_020636941.2"/>
    </source>
</evidence>
<gene>
    <name evidence="5 6" type="primary">OTULINL</name>
</gene>
<keyword evidence="3" id="KW-0963">Cytoplasm</keyword>
<evidence type="ECO:0000313" key="6">
    <source>
        <dbReference type="RefSeq" id="XP_072854605.1"/>
    </source>
</evidence>
<dbReference type="PANTHER" id="PTHR33662:SF1">
    <property type="entry name" value="INACTIVE UBIQUITIN THIOESTERASE OTULINL"/>
    <property type="match status" value="1"/>
</dbReference>
<evidence type="ECO:0000256" key="3">
    <source>
        <dbReference type="ARBA" id="ARBA00022490"/>
    </source>
</evidence>
<dbReference type="KEGG" id="pvt:110072729"/>
<dbReference type="PRINTS" id="PR02056">
    <property type="entry name" value="PROTEINF105A"/>
</dbReference>
<dbReference type="InterPro" id="IPR023235">
    <property type="entry name" value="FAM105"/>
</dbReference>
<dbReference type="GO" id="GO:0005737">
    <property type="term" value="C:cytoplasm"/>
    <property type="evidence" value="ECO:0007669"/>
    <property type="project" value="UniProtKB-SubCell"/>
</dbReference>
<dbReference type="OrthoDB" id="5962728at2759"/>
<dbReference type="InterPro" id="IPR023236">
    <property type="entry name" value="OTULINL"/>
</dbReference>
<evidence type="ECO:0000256" key="1">
    <source>
        <dbReference type="ARBA" id="ARBA00004496"/>
    </source>
</evidence>
<dbReference type="RefSeq" id="XP_072854605.1">
    <property type="nucleotide sequence ID" value="XM_072998504.1"/>
</dbReference>
<proteinExistence type="inferred from homology"/>
<dbReference type="Proteomes" id="UP001652642">
    <property type="component" value="Chromosome 4"/>
</dbReference>
<dbReference type="PANTHER" id="PTHR33662">
    <property type="entry name" value="OTU DEUBIQUITINASE WITH LINEAR LINKAGE-SPECIFICITY A-RELATED"/>
    <property type="match status" value="1"/>
</dbReference>
<comment type="subcellular location">
    <subcellularLocation>
        <location evidence="1">Cytoplasm</location>
    </subcellularLocation>
</comment>
<keyword evidence="4" id="KW-1185">Reference proteome</keyword>
<dbReference type="InParanoid" id="A0A6J0SKP6"/>
<protein>
    <submittedName>
        <fullName evidence="5 6">Inactive ubiquitin thioesterase OTULINL</fullName>
    </submittedName>
</protein>
<dbReference type="PRINTS" id="PR02055">
    <property type="entry name" value="PROTEINF105"/>
</dbReference>
<evidence type="ECO:0000256" key="2">
    <source>
        <dbReference type="ARBA" id="ARBA00010267"/>
    </source>
</evidence>
<sequence length="308" mass="36555">MALLATALWYCRQLCTYIAHLLKRWSRYLQKKFTNNNSVSDEVDLLGYCAKEWKGETEQAKQMRKAYKQLFWRHHVKYLRQVKEDSYCVLRAVLFQIFSQGLPVPSWTKAVDVLKIPEKLLYSQGCNWIQQYSFGPEKYTGSNTLGKLRKCIETLKSQWMEISGIRDPYERGKLCCAIFTDEDTEHKMFEAIKFFMLYQVIEAYECFSNKQEGIPRFFYSLFTQDTSLDPLSYMMNHLNCIGDGRSLDQIELFLLGYVLEVKIIVYKICKFSSDVFQEYCLEGYQRDWHEVSLLTEDDRHYHIPVIKM</sequence>
<dbReference type="GeneID" id="110072729"/>